<accession>A0A8K0WP09</accession>
<proteinExistence type="predicted"/>
<feature type="compositionally biased region" description="Low complexity" evidence="1">
    <location>
        <begin position="49"/>
        <end position="64"/>
    </location>
</feature>
<feature type="compositionally biased region" description="Basic and acidic residues" evidence="1">
    <location>
        <begin position="355"/>
        <end position="389"/>
    </location>
</feature>
<feature type="region of interest" description="Disordered" evidence="1">
    <location>
        <begin position="1"/>
        <end position="139"/>
    </location>
</feature>
<organism evidence="2 3">
    <name type="scientific">Stachybotrys elegans</name>
    <dbReference type="NCBI Taxonomy" id="80388"/>
    <lineage>
        <taxon>Eukaryota</taxon>
        <taxon>Fungi</taxon>
        <taxon>Dikarya</taxon>
        <taxon>Ascomycota</taxon>
        <taxon>Pezizomycotina</taxon>
        <taxon>Sordariomycetes</taxon>
        <taxon>Hypocreomycetidae</taxon>
        <taxon>Hypocreales</taxon>
        <taxon>Stachybotryaceae</taxon>
        <taxon>Stachybotrys</taxon>
    </lineage>
</organism>
<comment type="caution">
    <text evidence="2">The sequence shown here is derived from an EMBL/GenBank/DDBJ whole genome shotgun (WGS) entry which is preliminary data.</text>
</comment>
<evidence type="ECO:0000256" key="1">
    <source>
        <dbReference type="SAM" id="MobiDB-lite"/>
    </source>
</evidence>
<reference evidence="2" key="1">
    <citation type="journal article" date="2021" name="Nat. Commun.">
        <title>Genetic determinants of endophytism in the Arabidopsis root mycobiome.</title>
        <authorList>
            <person name="Mesny F."/>
            <person name="Miyauchi S."/>
            <person name="Thiergart T."/>
            <person name="Pickel B."/>
            <person name="Atanasova L."/>
            <person name="Karlsson M."/>
            <person name="Huettel B."/>
            <person name="Barry K.W."/>
            <person name="Haridas S."/>
            <person name="Chen C."/>
            <person name="Bauer D."/>
            <person name="Andreopoulos W."/>
            <person name="Pangilinan J."/>
            <person name="LaButti K."/>
            <person name="Riley R."/>
            <person name="Lipzen A."/>
            <person name="Clum A."/>
            <person name="Drula E."/>
            <person name="Henrissat B."/>
            <person name="Kohler A."/>
            <person name="Grigoriev I.V."/>
            <person name="Martin F.M."/>
            <person name="Hacquard S."/>
        </authorList>
    </citation>
    <scope>NUCLEOTIDE SEQUENCE</scope>
    <source>
        <strain evidence="2">MPI-CAGE-CH-0235</strain>
    </source>
</reference>
<dbReference type="OrthoDB" id="5398515at2759"/>
<evidence type="ECO:0000313" key="2">
    <source>
        <dbReference type="EMBL" id="KAH7312333.1"/>
    </source>
</evidence>
<keyword evidence="3" id="KW-1185">Reference proteome</keyword>
<evidence type="ECO:0000313" key="3">
    <source>
        <dbReference type="Proteomes" id="UP000813444"/>
    </source>
</evidence>
<feature type="compositionally biased region" description="Acidic residues" evidence="1">
    <location>
        <begin position="284"/>
        <end position="300"/>
    </location>
</feature>
<gene>
    <name evidence="2" type="ORF">B0I35DRAFT_436725</name>
</gene>
<dbReference type="Proteomes" id="UP000813444">
    <property type="component" value="Unassembled WGS sequence"/>
</dbReference>
<dbReference type="EMBL" id="JAGPNK010000010">
    <property type="protein sequence ID" value="KAH7312333.1"/>
    <property type="molecule type" value="Genomic_DNA"/>
</dbReference>
<feature type="region of interest" description="Disordered" evidence="1">
    <location>
        <begin position="191"/>
        <end position="224"/>
    </location>
</feature>
<sequence length="389" mass="43048">MSSAVRPTTPTPPRTIRTPPAPRLGFHDNWEPYAPRKSARISSQRNTNRTPSPCTSPRQSSSSPRNKRHNDNSDAAMVSPTPTPLKKAQPKPASNRLFSGALTAESTANAASALGLPEQNASAMLPTPAKTPKKAPNEKACAQIKTFARTLFSEEEAMPSPKKRRAKKYSGNTLESFTAEDVEDPIEIFVDSQDRIPERDESEANPFIDRPASPTLQRRSKRRLVAVPGEGAMSVEDASTRDDGMVYVFRGKRFFRKFADEEDPSRFQVKPRVLFGQDKSKALEDEEAATDIEDIEEEETAPQPQTPVKAKGEMQKTPDAPRFGQLSPPDTRRVTRSANKLLGDATPIKSSGRRSPFDNWRRTKDNKDGLGSKRQGESLASEHAKRART</sequence>
<protein>
    <submittedName>
        <fullName evidence="2">Uncharacterized protein</fullName>
    </submittedName>
</protein>
<dbReference type="AlphaFoldDB" id="A0A8K0WP09"/>
<name>A0A8K0WP09_9HYPO</name>
<feature type="region of interest" description="Disordered" evidence="1">
    <location>
        <begin position="260"/>
        <end position="389"/>
    </location>
</feature>